<keyword evidence="1" id="KW-1133">Transmembrane helix</keyword>
<dbReference type="InterPro" id="IPR029787">
    <property type="entry name" value="Nucleotide_cyclase"/>
</dbReference>
<dbReference type="GO" id="GO:0004016">
    <property type="term" value="F:adenylate cyclase activity"/>
    <property type="evidence" value="ECO:0007669"/>
    <property type="project" value="UniProtKB-ARBA"/>
</dbReference>
<dbReference type="InterPro" id="IPR001054">
    <property type="entry name" value="A/G_cyclase"/>
</dbReference>
<dbReference type="PROSITE" id="PS50125">
    <property type="entry name" value="GUANYLATE_CYCLASE_2"/>
    <property type="match status" value="1"/>
</dbReference>
<dbReference type="SUPFAM" id="SSF55073">
    <property type="entry name" value="Nucleotide cyclase"/>
    <property type="match status" value="1"/>
</dbReference>
<dbReference type="SMART" id="SM00044">
    <property type="entry name" value="CYCc"/>
    <property type="match status" value="1"/>
</dbReference>
<evidence type="ECO:0000313" key="4">
    <source>
        <dbReference type="Proteomes" id="UP000324162"/>
    </source>
</evidence>
<name>A0AB73BIG5_9GAMM</name>
<feature type="transmembrane region" description="Helical" evidence="1">
    <location>
        <begin position="392"/>
        <end position="411"/>
    </location>
</feature>
<dbReference type="GO" id="GO:0035556">
    <property type="term" value="P:intracellular signal transduction"/>
    <property type="evidence" value="ECO:0007669"/>
    <property type="project" value="InterPro"/>
</dbReference>
<reference evidence="3 4" key="1">
    <citation type="submission" date="2019-01" db="EMBL/GenBank/DDBJ databases">
        <title>Genome sequences of marine Pseudoalteromonas species.</title>
        <authorList>
            <person name="Boraston A.B."/>
            <person name="Hehemann J.-H."/>
            <person name="Vickers C.J."/>
            <person name="Salama-Alber O."/>
            <person name="Abe K."/>
            <person name="Hettle A.J."/>
        </authorList>
    </citation>
    <scope>NUCLEOTIDE SEQUENCE [LARGE SCALE GENOMIC DNA]</scope>
    <source>
        <strain evidence="3 4">PS42</strain>
    </source>
</reference>
<protein>
    <submittedName>
        <fullName evidence="3">Adenylate/guanylate cyclase domain-containing protein</fullName>
    </submittedName>
</protein>
<keyword evidence="1" id="KW-0812">Transmembrane</keyword>
<accession>A0AB73BIG5</accession>
<dbReference type="PANTHER" id="PTHR43081:SF1">
    <property type="entry name" value="ADENYLATE CYCLASE, TERMINAL-DIFFERENTIATION SPECIFIC"/>
    <property type="match status" value="1"/>
</dbReference>
<evidence type="ECO:0000256" key="1">
    <source>
        <dbReference type="SAM" id="Phobius"/>
    </source>
</evidence>
<feature type="transmembrane region" description="Helical" evidence="1">
    <location>
        <begin position="417"/>
        <end position="442"/>
    </location>
</feature>
<comment type="caution">
    <text evidence="3">The sequence shown here is derived from an EMBL/GenBank/DDBJ whole genome shotgun (WGS) entry which is preliminary data.</text>
</comment>
<sequence>MRSLKPIISRHFFIGAVITLFIASIELFATGTLAKLVNRVEGIIYDSRLLLTTPATPRHIDESVVIIDIDEKSMREQGRFPWSRSKIADLVTKLTDAGVIVIAFDIFFAEPEVNPVTQIISEIPNLSKQYSLPLAKIKQQVDADTKFANALAKNDTALGFLLTDDQLAAHSPPKKSSVLWQNTEHANSQISEFSGAIVNIPQLQNAAAGIGFINAHSDNDGFIRRAALINRVGDKLYPSLALEVARLYVLANKIETRSNILDGITLFEGIKFQDKWIQTDEHGQILIPYKGRAHSFPYYSATDVLMQRVGSDELEGTVAFIGTSAVGLADLRSTPVGMQYPGVEVHANIFEGLMHPEILPAKPNWSLGANLFIIALTGVVLSLFSHGRSARFIIFLSLTITVAVISFNVYLWSVQKISLPLLMPLLLIILLAGYYIIVGSIAEMHHSRKIKSMFNQYVPPARIEQLIKQGNELSQSSEKRNMTVLFADIRSFTSLSENMTAHQLSEYLNQYLTSITQIIFDHNGTIDKYVGDMVMAFWNAPLKDENHAQNGVEAAMAMINGLTLINKLFAEQKLPAVKIGIGLSTGDMNVGDMGSVYRKAYTVLGDTVNLGARIENLTKFYGVAILVAEETMNACPHITFRLIDKVQVVGKTTATQLFEPIGFTNKLDTKQFAEIKKSFIAMTHFYNKDWPQALSLFTELQSTTLFSSHVYGVFIKRIQNTDLQALAKDWNGAFIHTKK</sequence>
<keyword evidence="1" id="KW-0472">Membrane</keyword>
<dbReference type="Gene3D" id="3.30.70.1230">
    <property type="entry name" value="Nucleotide cyclase"/>
    <property type="match status" value="1"/>
</dbReference>
<dbReference type="PANTHER" id="PTHR43081">
    <property type="entry name" value="ADENYLATE CYCLASE, TERMINAL-DIFFERENTIATION SPECIFIC-RELATED"/>
    <property type="match status" value="1"/>
</dbReference>
<dbReference type="AlphaFoldDB" id="A0AB73BIG5"/>
<dbReference type="GO" id="GO:0006171">
    <property type="term" value="P:cAMP biosynthetic process"/>
    <property type="evidence" value="ECO:0007669"/>
    <property type="project" value="TreeGrafter"/>
</dbReference>
<dbReference type="Pfam" id="PF00211">
    <property type="entry name" value="Guanylate_cyc"/>
    <property type="match status" value="1"/>
</dbReference>
<proteinExistence type="predicted"/>
<dbReference type="Proteomes" id="UP000324162">
    <property type="component" value="Unassembled WGS sequence"/>
</dbReference>
<gene>
    <name evidence="3" type="ORF">EU508_06465</name>
</gene>
<dbReference type="InterPro" id="IPR050697">
    <property type="entry name" value="Adenylyl/Guanylyl_Cyclase_3/4"/>
</dbReference>
<dbReference type="EMBL" id="SEUK01000045">
    <property type="protein sequence ID" value="KAA1162049.1"/>
    <property type="molecule type" value="Genomic_DNA"/>
</dbReference>
<dbReference type="SMART" id="SM01080">
    <property type="entry name" value="CHASE2"/>
    <property type="match status" value="1"/>
</dbReference>
<dbReference type="CDD" id="cd07302">
    <property type="entry name" value="CHD"/>
    <property type="match status" value="1"/>
</dbReference>
<evidence type="ECO:0000313" key="3">
    <source>
        <dbReference type="EMBL" id="KAA1162049.1"/>
    </source>
</evidence>
<feature type="transmembrane region" description="Helical" evidence="1">
    <location>
        <begin position="365"/>
        <end position="385"/>
    </location>
</feature>
<feature type="transmembrane region" description="Helical" evidence="1">
    <location>
        <begin position="12"/>
        <end position="34"/>
    </location>
</feature>
<organism evidence="3 4">
    <name type="scientific">Pseudoalteromonas fuliginea</name>
    <dbReference type="NCBI Taxonomy" id="1872678"/>
    <lineage>
        <taxon>Bacteria</taxon>
        <taxon>Pseudomonadati</taxon>
        <taxon>Pseudomonadota</taxon>
        <taxon>Gammaproteobacteria</taxon>
        <taxon>Alteromonadales</taxon>
        <taxon>Pseudoalteromonadaceae</taxon>
        <taxon>Pseudoalteromonas</taxon>
    </lineage>
</organism>
<dbReference type="InterPro" id="IPR007890">
    <property type="entry name" value="CHASE2"/>
</dbReference>
<feature type="domain" description="Guanylate cyclase" evidence="2">
    <location>
        <begin position="483"/>
        <end position="615"/>
    </location>
</feature>
<evidence type="ECO:0000259" key="2">
    <source>
        <dbReference type="PROSITE" id="PS50125"/>
    </source>
</evidence>
<dbReference type="Pfam" id="PF05226">
    <property type="entry name" value="CHASE2"/>
    <property type="match status" value="1"/>
</dbReference>